<dbReference type="Pfam" id="PF01592">
    <property type="entry name" value="NifU_N"/>
    <property type="match status" value="1"/>
</dbReference>
<evidence type="ECO:0000259" key="1">
    <source>
        <dbReference type="Pfam" id="PF01592"/>
    </source>
</evidence>
<gene>
    <name evidence="2" type="ORF">COV55_03070</name>
</gene>
<comment type="caution">
    <text evidence="2">The sequence shown here is derived from an EMBL/GenBank/DDBJ whole genome shotgun (WGS) entry which is preliminary data.</text>
</comment>
<protein>
    <submittedName>
        <fullName evidence="2">Iron-sulfur cluster assembly scaffold protein</fullName>
    </submittedName>
</protein>
<dbReference type="GO" id="GO:0016226">
    <property type="term" value="P:iron-sulfur cluster assembly"/>
    <property type="evidence" value="ECO:0007669"/>
    <property type="project" value="InterPro"/>
</dbReference>
<organism evidence="2 3">
    <name type="scientific">Candidatus Komeilibacteria bacterium CG11_big_fil_rev_8_21_14_0_20_36_20</name>
    <dbReference type="NCBI Taxonomy" id="1974477"/>
    <lineage>
        <taxon>Bacteria</taxon>
        <taxon>Candidatus Komeiliibacteriota</taxon>
    </lineage>
</organism>
<dbReference type="Proteomes" id="UP000230564">
    <property type="component" value="Unassembled WGS sequence"/>
</dbReference>
<dbReference type="AlphaFoldDB" id="A0A2H0NC92"/>
<dbReference type="InterPro" id="IPR002871">
    <property type="entry name" value="NIF_FeS_clus_asmbl_NifU_N"/>
</dbReference>
<dbReference type="PANTHER" id="PTHR10093">
    <property type="entry name" value="IRON-SULFUR CLUSTER ASSEMBLY ENZYME NIFU HOMOLOG"/>
    <property type="match status" value="1"/>
</dbReference>
<accession>A0A2H0NC92</accession>
<dbReference type="GO" id="GO:0005506">
    <property type="term" value="F:iron ion binding"/>
    <property type="evidence" value="ECO:0007669"/>
    <property type="project" value="InterPro"/>
</dbReference>
<dbReference type="CDD" id="cd06664">
    <property type="entry name" value="IscU_like"/>
    <property type="match status" value="1"/>
</dbReference>
<dbReference type="EMBL" id="PCWQ01000012">
    <property type="protein sequence ID" value="PIR06497.1"/>
    <property type="molecule type" value="Genomic_DNA"/>
</dbReference>
<dbReference type="SUPFAM" id="SSF82649">
    <property type="entry name" value="SufE/NifU"/>
    <property type="match status" value="1"/>
</dbReference>
<name>A0A2H0NC92_9BACT</name>
<feature type="domain" description="NIF system FeS cluster assembly NifU N-terminal" evidence="1">
    <location>
        <begin position="29"/>
        <end position="157"/>
    </location>
</feature>
<sequence length="226" mass="25468">MKIKKTKSRSKAAQEIDLTPKDNKESWVYSKTVKQHFFHPQNLVMDASKITDYDGLGMVGSPACGDVMKVWIKVNKKEDRITSMQWQTFGCGSAIGATSMLSIMVTENKGMKINDALKIKPQDITKRLDGLPMRKIHCSVLGDKALRSAINNYFLKSGQKKRLIEESKRLIDKIAKVTDSDIEEAVLDGALTLEAVQKKTKVGIGNPSVIPEVKQLIRFYREKYFN</sequence>
<proteinExistence type="predicted"/>
<dbReference type="GO" id="GO:0051536">
    <property type="term" value="F:iron-sulfur cluster binding"/>
    <property type="evidence" value="ECO:0007669"/>
    <property type="project" value="InterPro"/>
</dbReference>
<reference evidence="2 3" key="1">
    <citation type="submission" date="2017-09" db="EMBL/GenBank/DDBJ databases">
        <title>Depth-based differentiation of microbial function through sediment-hosted aquifers and enrichment of novel symbionts in the deep terrestrial subsurface.</title>
        <authorList>
            <person name="Probst A.J."/>
            <person name="Ladd B."/>
            <person name="Jarett J.K."/>
            <person name="Geller-Mcgrath D.E."/>
            <person name="Sieber C.M."/>
            <person name="Emerson J.B."/>
            <person name="Anantharaman K."/>
            <person name="Thomas B.C."/>
            <person name="Malmstrom R."/>
            <person name="Stieglmeier M."/>
            <person name="Klingl A."/>
            <person name="Woyke T."/>
            <person name="Ryan C.M."/>
            <person name="Banfield J.F."/>
        </authorList>
    </citation>
    <scope>NUCLEOTIDE SEQUENCE [LARGE SCALE GENOMIC DNA]</scope>
    <source>
        <strain evidence="2">CG11_big_fil_rev_8_21_14_0_20_36_20</strain>
    </source>
</reference>
<evidence type="ECO:0000313" key="3">
    <source>
        <dbReference type="Proteomes" id="UP000230564"/>
    </source>
</evidence>
<dbReference type="Gene3D" id="3.90.1010.10">
    <property type="match status" value="1"/>
</dbReference>
<evidence type="ECO:0000313" key="2">
    <source>
        <dbReference type="EMBL" id="PIR06497.1"/>
    </source>
</evidence>